<keyword evidence="1" id="KW-0732">Signal</keyword>
<dbReference type="Proteomes" id="UP001597112">
    <property type="component" value="Unassembled WGS sequence"/>
</dbReference>
<feature type="signal peptide" evidence="1">
    <location>
        <begin position="1"/>
        <end position="19"/>
    </location>
</feature>
<evidence type="ECO:0000313" key="3">
    <source>
        <dbReference type="Proteomes" id="UP001597112"/>
    </source>
</evidence>
<reference evidence="3" key="1">
    <citation type="journal article" date="2019" name="Int. J. Syst. Evol. Microbiol.">
        <title>The Global Catalogue of Microorganisms (GCM) 10K type strain sequencing project: providing services to taxonomists for standard genome sequencing and annotation.</title>
        <authorList>
            <consortium name="The Broad Institute Genomics Platform"/>
            <consortium name="The Broad Institute Genome Sequencing Center for Infectious Disease"/>
            <person name="Wu L."/>
            <person name="Ma J."/>
        </authorList>
    </citation>
    <scope>NUCLEOTIDE SEQUENCE [LARGE SCALE GENOMIC DNA]</scope>
    <source>
        <strain evidence="3">CCUG 58938</strain>
    </source>
</reference>
<keyword evidence="3" id="KW-1185">Reference proteome</keyword>
<organism evidence="2 3">
    <name type="scientific">Ohtaekwangia kribbensis</name>
    <dbReference type="NCBI Taxonomy" id="688913"/>
    <lineage>
        <taxon>Bacteria</taxon>
        <taxon>Pseudomonadati</taxon>
        <taxon>Bacteroidota</taxon>
        <taxon>Cytophagia</taxon>
        <taxon>Cytophagales</taxon>
        <taxon>Fulvivirgaceae</taxon>
        <taxon>Ohtaekwangia</taxon>
    </lineage>
</organism>
<feature type="chain" id="PRO_5047226565" evidence="1">
    <location>
        <begin position="20"/>
        <end position="333"/>
    </location>
</feature>
<accession>A0ABW3KAG3</accession>
<protein>
    <submittedName>
        <fullName evidence="2">Type IX secretion system membrane protein PorP/SprF</fullName>
    </submittedName>
</protein>
<evidence type="ECO:0000256" key="1">
    <source>
        <dbReference type="SAM" id="SignalP"/>
    </source>
</evidence>
<sequence length="333" mass="36978">MMRLFTIAFILLPAIPAFCQYIPNSGQAFQFASAYNAAFTGVDEFADLRIGYRYQMAGYGTNAPKFANIVFNYRLRQPADLVTNSLRPSKGNALASAVPAKKRIIHGIGANLFSEKVGLIDRLGGGVSYAFHYPLTRKLRLSAGFTAFIENTQLDVNGIYLGENPDQDPFYDHLMQGSSKHSEFSLRGGVLLYSRNFYFGVSYFPIATSVISNSDANFSDPFYQGSVQTGFVLPVNADLVLKPSVLAIVQTDNHVLLDYSVKGYLKNRAWFGLTYRDIKAGVVLLGFDFTKTLSVGYSYEMSMGDFGKFNDGSHDLVLALRLNNFKGLRSYTW</sequence>
<comment type="caution">
    <text evidence="2">The sequence shown here is derived from an EMBL/GenBank/DDBJ whole genome shotgun (WGS) entry which is preliminary data.</text>
</comment>
<dbReference type="InterPro" id="IPR019861">
    <property type="entry name" value="PorP/SprF_Bacteroidetes"/>
</dbReference>
<proteinExistence type="predicted"/>
<name>A0ABW3KAG3_9BACT</name>
<dbReference type="EMBL" id="JBHTKA010000015">
    <property type="protein sequence ID" value="MFD1003139.1"/>
    <property type="molecule type" value="Genomic_DNA"/>
</dbReference>
<gene>
    <name evidence="2" type="ORF">ACFQ21_27685</name>
</gene>
<dbReference type="NCBIfam" id="TIGR03519">
    <property type="entry name" value="T9SS_PorP_fam"/>
    <property type="match status" value="1"/>
</dbReference>
<dbReference type="Pfam" id="PF11751">
    <property type="entry name" value="PorP_SprF"/>
    <property type="match status" value="1"/>
</dbReference>
<dbReference type="RefSeq" id="WP_377585381.1">
    <property type="nucleotide sequence ID" value="NZ_JBHTKA010000015.1"/>
</dbReference>
<evidence type="ECO:0000313" key="2">
    <source>
        <dbReference type="EMBL" id="MFD1003139.1"/>
    </source>
</evidence>